<evidence type="ECO:0000256" key="3">
    <source>
        <dbReference type="SAM" id="MobiDB-lite"/>
    </source>
</evidence>
<dbReference type="EMBL" id="JBHFFA010000004">
    <property type="protein sequence ID" value="KAL2628537.1"/>
    <property type="molecule type" value="Genomic_DNA"/>
</dbReference>
<dbReference type="Gene3D" id="3.30.40.10">
    <property type="entry name" value="Zinc/RING finger domain, C3HC4 (zinc finger)"/>
    <property type="match status" value="1"/>
</dbReference>
<dbReference type="SUPFAM" id="SSF57850">
    <property type="entry name" value="RING/U-box"/>
    <property type="match status" value="1"/>
</dbReference>
<feature type="coiled-coil region" evidence="2">
    <location>
        <begin position="139"/>
        <end position="294"/>
    </location>
</feature>
<feature type="region of interest" description="Disordered" evidence="3">
    <location>
        <begin position="1"/>
        <end position="34"/>
    </location>
</feature>
<dbReference type="InterPro" id="IPR013083">
    <property type="entry name" value="Znf_RING/FYVE/PHD"/>
</dbReference>
<proteinExistence type="predicted"/>
<organism evidence="5 6">
    <name type="scientific">Riccia fluitans</name>
    <dbReference type="NCBI Taxonomy" id="41844"/>
    <lineage>
        <taxon>Eukaryota</taxon>
        <taxon>Viridiplantae</taxon>
        <taxon>Streptophyta</taxon>
        <taxon>Embryophyta</taxon>
        <taxon>Marchantiophyta</taxon>
        <taxon>Marchantiopsida</taxon>
        <taxon>Marchantiidae</taxon>
        <taxon>Marchantiales</taxon>
        <taxon>Ricciaceae</taxon>
        <taxon>Riccia</taxon>
    </lineage>
</organism>
<evidence type="ECO:0000313" key="6">
    <source>
        <dbReference type="Proteomes" id="UP001605036"/>
    </source>
</evidence>
<reference evidence="5 6" key="1">
    <citation type="submission" date="2024-09" db="EMBL/GenBank/DDBJ databases">
        <title>Chromosome-scale assembly of Riccia fluitans.</title>
        <authorList>
            <person name="Paukszto L."/>
            <person name="Sawicki J."/>
            <person name="Karawczyk K."/>
            <person name="Piernik-Szablinska J."/>
            <person name="Szczecinska M."/>
            <person name="Mazdziarz M."/>
        </authorList>
    </citation>
    <scope>NUCLEOTIDE SEQUENCE [LARGE SCALE GENOMIC DNA]</scope>
    <source>
        <strain evidence="5">Rf_01</strain>
        <tissue evidence="5">Aerial parts of the thallus</tissue>
    </source>
</reference>
<feature type="compositionally biased region" description="Basic and acidic residues" evidence="3">
    <location>
        <begin position="1"/>
        <end position="12"/>
    </location>
</feature>
<feature type="domain" description="RING-type" evidence="4">
    <location>
        <begin position="304"/>
        <end position="343"/>
    </location>
</feature>
<dbReference type="PROSITE" id="PS50089">
    <property type="entry name" value="ZF_RING_2"/>
    <property type="match status" value="1"/>
</dbReference>
<comment type="caution">
    <text evidence="5">The sequence shown here is derived from an EMBL/GenBank/DDBJ whole genome shotgun (WGS) entry which is preliminary data.</text>
</comment>
<name>A0ABD1YGA2_9MARC</name>
<keyword evidence="1" id="KW-0862">Zinc</keyword>
<evidence type="ECO:0000313" key="5">
    <source>
        <dbReference type="EMBL" id="KAL2628537.1"/>
    </source>
</evidence>
<dbReference type="AlphaFoldDB" id="A0ABD1YGA2"/>
<keyword evidence="2" id="KW-0175">Coiled coil</keyword>
<dbReference type="SMART" id="SM00184">
    <property type="entry name" value="RING"/>
    <property type="match status" value="1"/>
</dbReference>
<evidence type="ECO:0000256" key="1">
    <source>
        <dbReference type="PROSITE-ProRule" id="PRU00175"/>
    </source>
</evidence>
<keyword evidence="6" id="KW-1185">Reference proteome</keyword>
<evidence type="ECO:0000259" key="4">
    <source>
        <dbReference type="PROSITE" id="PS50089"/>
    </source>
</evidence>
<dbReference type="GO" id="GO:0008270">
    <property type="term" value="F:zinc ion binding"/>
    <property type="evidence" value="ECO:0007669"/>
    <property type="project" value="UniProtKB-KW"/>
</dbReference>
<gene>
    <name evidence="5" type="ORF">R1flu_013223</name>
</gene>
<accession>A0ABD1YGA2</accession>
<dbReference type="InterPro" id="IPR001841">
    <property type="entry name" value="Znf_RING"/>
</dbReference>
<sequence>MTINEGSHEEKRMKRKRSSLKVNPAGVSGIRKPEGIIRKNQDKLQRKEEVRMGIDVTVVKEGQLMERQFAEEKERGKELCALREEQDSVNVKQERLLQEYYGLTAKEAETRLTDVRIAGNASREFFLFELTTANEKYCKDMQEEEAKRLKIEVEIQSEKNRSMKLDADLMSEKVKCMKLEKEMLSEKTRCQELEAEVKLRSKEELHLEKSRHEMIEAYLVAEKTISELEEKRTSEQARRMELETDLKSQEAKCVKLEGDTQLVEARCSKLEEDIQSEKAKRVKLEEEFRLSQQNLESETSKLLCQICLLSIRDTIILPCTHFLYCNSCLVIHKRRNNTCPTCRGLMGGLLHCHLSVS</sequence>
<protein>
    <recommendedName>
        <fullName evidence="4">RING-type domain-containing protein</fullName>
    </recommendedName>
</protein>
<dbReference type="Proteomes" id="UP001605036">
    <property type="component" value="Unassembled WGS sequence"/>
</dbReference>
<keyword evidence="1" id="KW-0863">Zinc-finger</keyword>
<evidence type="ECO:0000256" key="2">
    <source>
        <dbReference type="SAM" id="Coils"/>
    </source>
</evidence>
<keyword evidence="1" id="KW-0479">Metal-binding</keyword>
<dbReference type="Pfam" id="PF13920">
    <property type="entry name" value="zf-C3HC4_3"/>
    <property type="match status" value="1"/>
</dbReference>